<reference evidence="3 6" key="2">
    <citation type="submission" date="2017-01" db="EMBL/GenBank/DDBJ databases">
        <title>Phylogeographic, genomic and meropenem susceptibility analysis of Burkholderia ubonensis.</title>
        <authorList>
            <person name="Price E.P."/>
            <person name="Sarovich D.S."/>
            <person name="Webb J.R."/>
            <person name="Hall C.M."/>
            <person name="Sahl J.W."/>
            <person name="Kaestli M."/>
            <person name="Mayo M."/>
            <person name="Harrington G."/>
            <person name="Baker A.L."/>
            <person name="Sidak-Loftis L.C."/>
            <person name="Lummis M."/>
            <person name="Schupp J.M."/>
            <person name="Gillece J.D."/>
            <person name="Tuanyok A."/>
            <person name="Warner J."/>
            <person name="Busch J.D."/>
            <person name="Keim P."/>
            <person name="Currie B.J."/>
            <person name="Wagner D.M."/>
        </authorList>
    </citation>
    <scope>NUCLEOTIDE SEQUENCE [LARGE SCALE GENOMIC DNA]</scope>
    <source>
        <strain evidence="3 6">A21</strain>
    </source>
</reference>
<reference evidence="4 5" key="1">
    <citation type="submission" date="2015-11" db="EMBL/GenBank/DDBJ databases">
        <title>Expanding the genomic diversity of Burkholderia species for the development of highly accurate diagnostics.</title>
        <authorList>
            <person name="Sahl J."/>
            <person name="Keim P."/>
            <person name="Wagner D."/>
        </authorList>
    </citation>
    <scope>NUCLEOTIDE SEQUENCE [LARGE SCALE GENOMIC DNA]</scope>
    <source>
        <strain evidence="2 4">MSMB2036</strain>
        <strain evidence="1 5">RF32-BP4</strain>
    </source>
</reference>
<dbReference type="Proteomes" id="UP000064029">
    <property type="component" value="Unassembled WGS sequence"/>
</dbReference>
<evidence type="ECO:0000313" key="2">
    <source>
        <dbReference type="EMBL" id="KVG71995.1"/>
    </source>
</evidence>
<organism evidence="2 4">
    <name type="scientific">Burkholderia ubonensis</name>
    <dbReference type="NCBI Taxonomy" id="101571"/>
    <lineage>
        <taxon>Bacteria</taxon>
        <taxon>Pseudomonadati</taxon>
        <taxon>Pseudomonadota</taxon>
        <taxon>Betaproteobacteria</taxon>
        <taxon>Burkholderiales</taxon>
        <taxon>Burkholderiaceae</taxon>
        <taxon>Burkholderia</taxon>
        <taxon>Burkholderia cepacia complex</taxon>
    </lineage>
</organism>
<dbReference type="Proteomes" id="UP000187194">
    <property type="component" value="Unassembled WGS sequence"/>
</dbReference>
<dbReference type="EMBL" id="LOTN01000038">
    <property type="protein sequence ID" value="KUZ88176.1"/>
    <property type="molecule type" value="Genomic_DNA"/>
</dbReference>
<dbReference type="OrthoDB" id="8780301at2"/>
<evidence type="ECO:0000313" key="3">
    <source>
        <dbReference type="EMBL" id="OMG74439.1"/>
    </source>
</evidence>
<dbReference type="Proteomes" id="UP000065521">
    <property type="component" value="Unassembled WGS sequence"/>
</dbReference>
<dbReference type="AlphaFoldDB" id="A0A102K9X6"/>
<accession>A0A102K9X6</accession>
<sequence>MAQVTLWGSVNRDGVVLDGSGGFAVKRESTGTYQIKFGVQFTKTPAVVGSQGAFGNGQSTLDNVIFPVVNPGEITVQTGDQYGKYSDRNFSFIVIGTIA</sequence>
<protein>
    <submittedName>
        <fullName evidence="2">Uncharacterized protein</fullName>
    </submittedName>
</protein>
<evidence type="ECO:0000313" key="1">
    <source>
        <dbReference type="EMBL" id="KUZ88176.1"/>
    </source>
</evidence>
<evidence type="ECO:0000313" key="5">
    <source>
        <dbReference type="Proteomes" id="UP000065521"/>
    </source>
</evidence>
<evidence type="ECO:0000313" key="4">
    <source>
        <dbReference type="Proteomes" id="UP000064029"/>
    </source>
</evidence>
<dbReference type="RefSeq" id="WP_059610673.1">
    <property type="nucleotide sequence ID" value="NZ_CP013371.1"/>
</dbReference>
<dbReference type="EMBL" id="MTJZ01000006">
    <property type="protein sequence ID" value="OMG74439.1"/>
    <property type="molecule type" value="Genomic_DNA"/>
</dbReference>
<comment type="caution">
    <text evidence="2">The sequence shown here is derived from an EMBL/GenBank/DDBJ whole genome shotgun (WGS) entry which is preliminary data.</text>
</comment>
<dbReference type="EMBL" id="LOXM01000066">
    <property type="protein sequence ID" value="KVG71995.1"/>
    <property type="molecule type" value="Genomic_DNA"/>
</dbReference>
<proteinExistence type="predicted"/>
<gene>
    <name evidence="3" type="ORF">BW685_06120</name>
    <name evidence="1" type="ORF">WI38_20360</name>
    <name evidence="2" type="ORF">WJ33_19840</name>
</gene>
<evidence type="ECO:0000313" key="6">
    <source>
        <dbReference type="Proteomes" id="UP000187194"/>
    </source>
</evidence>
<name>A0A102K9X6_9BURK</name>